<gene>
    <name evidence="1" type="ORF">NDR89_20325</name>
</gene>
<evidence type="ECO:0000313" key="2">
    <source>
        <dbReference type="Proteomes" id="UP001056648"/>
    </source>
</evidence>
<dbReference type="Proteomes" id="UP001056648">
    <property type="component" value="Chromosome 2"/>
</dbReference>
<dbReference type="EMBL" id="CP098736">
    <property type="protein sequence ID" value="USE78985.1"/>
    <property type="molecule type" value="Genomic_DNA"/>
</dbReference>
<evidence type="ECO:0000313" key="1">
    <source>
        <dbReference type="EMBL" id="USE78985.1"/>
    </source>
</evidence>
<reference evidence="1" key="1">
    <citation type="submission" date="2022-06" db="EMBL/GenBank/DDBJ databases">
        <title>Complete genome sequence and characterization of Cupriavidus gilardii QJ1 isolated from contaminating cells.</title>
        <authorList>
            <person name="Qi J."/>
        </authorList>
    </citation>
    <scope>NUCLEOTIDE SEQUENCE</scope>
    <source>
        <strain evidence="1">QJ1</strain>
    </source>
</reference>
<name>A0ABY4VP29_9BURK</name>
<proteinExistence type="predicted"/>
<dbReference type="RefSeq" id="WP_252252707.1">
    <property type="nucleotide sequence ID" value="NZ_CP098736.1"/>
</dbReference>
<evidence type="ECO:0008006" key="3">
    <source>
        <dbReference type="Google" id="ProtNLM"/>
    </source>
</evidence>
<protein>
    <recommendedName>
        <fullName evidence="3">Tail assembly chaperone</fullName>
    </recommendedName>
</protein>
<dbReference type="InterPro" id="IPR049156">
    <property type="entry name" value="Phage_chap_TAC_15-like"/>
</dbReference>
<sequence>MNRVLTVKIGDTEFIIRKIDPFLALQIFGDLQRDILPAVGHLLEGVFADDKGGEGTAKADAKADAAVAEAIRELSGKLDGTSLTAWADRLFNPEFVAVSINGRESKLTKEMRALAFRDAGDILELMFHIIRHNFADFFLRWAGRIGPVQGLAAKLSGGSGPTSNASS</sequence>
<accession>A0ABY4VP29</accession>
<dbReference type="Pfam" id="PF21822">
    <property type="entry name" value="Phage_TAC_15"/>
    <property type="match status" value="1"/>
</dbReference>
<keyword evidence="2" id="KW-1185">Reference proteome</keyword>
<organism evidence="1 2">
    <name type="scientific">Cupriavidus gilardii</name>
    <dbReference type="NCBI Taxonomy" id="82541"/>
    <lineage>
        <taxon>Bacteria</taxon>
        <taxon>Pseudomonadati</taxon>
        <taxon>Pseudomonadota</taxon>
        <taxon>Betaproteobacteria</taxon>
        <taxon>Burkholderiales</taxon>
        <taxon>Burkholderiaceae</taxon>
        <taxon>Cupriavidus</taxon>
    </lineage>
</organism>